<dbReference type="SUPFAM" id="SSF56672">
    <property type="entry name" value="DNA/RNA polymerases"/>
    <property type="match status" value="1"/>
</dbReference>
<evidence type="ECO:0000256" key="1">
    <source>
        <dbReference type="ARBA" id="ARBA00005755"/>
    </source>
</evidence>
<dbReference type="InterPro" id="IPR042087">
    <property type="entry name" value="DNA_pol_B_thumb"/>
</dbReference>
<evidence type="ECO:0000256" key="7">
    <source>
        <dbReference type="ARBA" id="ARBA00049244"/>
    </source>
</evidence>
<keyword evidence="8" id="KW-0235">DNA replication</keyword>
<evidence type="ECO:0000256" key="5">
    <source>
        <dbReference type="ARBA" id="ARBA00023109"/>
    </source>
</evidence>
<keyword evidence="4 8" id="KW-0239">DNA-directed DNA polymerase</keyword>
<evidence type="ECO:0000256" key="6">
    <source>
        <dbReference type="ARBA" id="ARBA00023125"/>
    </source>
</evidence>
<organism evidence="11">
    <name type="scientific">Marseillevirus sp</name>
    <dbReference type="NCBI Taxonomy" id="2809551"/>
    <lineage>
        <taxon>Viruses</taxon>
        <taxon>Varidnaviria</taxon>
        <taxon>Bamfordvirae</taxon>
        <taxon>Nucleocytoviricota</taxon>
        <taxon>Megaviricetes</taxon>
        <taxon>Pimascovirales</taxon>
        <taxon>Pimascovirales incertae sedis</taxon>
        <taxon>Marseilleviridae</taxon>
        <taxon>Marseillevirus</taxon>
    </lineage>
</organism>
<evidence type="ECO:0000256" key="3">
    <source>
        <dbReference type="ARBA" id="ARBA00022695"/>
    </source>
</evidence>
<dbReference type="SUPFAM" id="SSF53098">
    <property type="entry name" value="Ribonuclease H-like"/>
    <property type="match status" value="1"/>
</dbReference>
<dbReference type="PANTHER" id="PTHR10322">
    <property type="entry name" value="DNA POLYMERASE CATALYTIC SUBUNIT"/>
    <property type="match status" value="1"/>
</dbReference>
<comment type="catalytic activity">
    <reaction evidence="7 8">
        <text>DNA(n) + a 2'-deoxyribonucleoside 5'-triphosphate = DNA(n+1) + diphosphate</text>
        <dbReference type="Rhea" id="RHEA:22508"/>
        <dbReference type="Rhea" id="RHEA-COMP:17339"/>
        <dbReference type="Rhea" id="RHEA-COMP:17340"/>
        <dbReference type="ChEBI" id="CHEBI:33019"/>
        <dbReference type="ChEBI" id="CHEBI:61560"/>
        <dbReference type="ChEBI" id="CHEBI:173112"/>
        <dbReference type="EC" id="2.7.7.7"/>
    </reaction>
</comment>
<evidence type="ECO:0000256" key="4">
    <source>
        <dbReference type="ARBA" id="ARBA00022932"/>
    </source>
</evidence>
<sequence length="1125" mass="129895">MDRTCNYKVERWDMDDAKEGLNFYCYGRTKDGKTVCTRIEEFCPYIYMQLPKKKGVSWGKREQRLLFEYLKNKVCAKSGPPVSFKGEKKFFLKGKIPVDVLKLEFQTLSAMRACAKAMETRQHRIEGVGIFDAKELRTHEQNIDTYTKLFTHRSIDSTGWISVKEKAGKSYEKFSKADIEFSCFWKQISVGENEGFAPTVKLSFDIEAYSKNHSAFPDPNMKENAVTQVAWTVSELDGTVFKEVLSLGRSLKIPGVIVRNFSTEKQLLAAMIERIAEIDPDVIIGYNSLKFDWNYLMVRIRKCGLFQRLCTSLTRIFAVPASEDKMSWKSSAYGTQEFKFLKIPGVSQIDMYIEFERNEKLDKNTLDYVAEKFLGERKKDVSAKELFKVMEISFALEKSRNLSFRETRRRLYTSINRRHSTKYLLDFRHKIKSCKNFKLLDLLVREGVTKLADYCVQDTVLPLRLLEKRDVVLNMDMLASVFCVPREYLQTRGQQVKVFSRLYRELQKDDVIVEFRGYDREVSNVKFKGATVFDAKIGLWEDILVWDFESLYPSEIISNNIDYTSFCTDDKSVPDSDCNVIEWDQHEFCGCPLDSKAGKKKKKDEEVVCGHFVQRFKKSRVLDDGTVEEGVLPRMLRGVLTQRKVVKKMMGDTQKLADAETDPEKKKELLAKVKVFNCTQLALKIAANSGYGALGATQGLAPLVEAAAAVTTAGRQDIQKVVQMILERWPDGVLVYGDTDSCMIHYPGKTPRELIEFGEMVGKEISKHLVAPMNLQFEKLCKDFFLLSKKRYYTKIVNEKGEVIATDKKGIILTRRDNCLLARDLFGETVTSIIAKKPRQEILQNVLDRIYLMMARALPDQKYVITKSIKALDEYKNEGKSLSNVALAKKMQLRGEEVIPNTRLEFVFLEVPGAKKGDKILQTEQIEDFTWYLDNKKRLGLRIDTGLYLDKKLMKPIDELLNVWEKQTVPYEKLCDKIKRLEGEVSEGDKDVVDLLRNLFRKQNMDDHIPPKEQKTMDEFVQKKRDIKIQTLLERAMETCKRALNTDKSVLVQLVVSYNREKHIKTLNARRKMFGLPVARQRLPKRKTSVLVQDEKLLRNLGRAHLAHSETVKQIKKLFARPVIE</sequence>
<dbReference type="PANTHER" id="PTHR10322:SF23">
    <property type="entry name" value="DNA POLYMERASE DELTA CATALYTIC SUBUNIT"/>
    <property type="match status" value="1"/>
</dbReference>
<dbReference type="Gene3D" id="1.10.132.60">
    <property type="entry name" value="DNA polymerase family B, C-terminal domain"/>
    <property type="match status" value="1"/>
</dbReference>
<dbReference type="SMART" id="SM00486">
    <property type="entry name" value="POLBc"/>
    <property type="match status" value="1"/>
</dbReference>
<dbReference type="GO" id="GO:0039693">
    <property type="term" value="P:viral DNA genome replication"/>
    <property type="evidence" value="ECO:0007669"/>
    <property type="project" value="UniProtKB-KW"/>
</dbReference>
<comment type="similarity">
    <text evidence="1 8">Belongs to the DNA polymerase type-B family.</text>
</comment>
<dbReference type="PROSITE" id="PS00116">
    <property type="entry name" value="DNA_POLYMERASE_B"/>
    <property type="match status" value="1"/>
</dbReference>
<feature type="domain" description="DNA-directed DNA polymerase family B exonuclease" evidence="10">
    <location>
        <begin position="138"/>
        <end position="369"/>
    </location>
</feature>
<dbReference type="InterPro" id="IPR023211">
    <property type="entry name" value="DNA_pol_palm_dom_sf"/>
</dbReference>
<name>A0AA96EP97_9VIRU</name>
<keyword evidence="5" id="KW-1194">Viral DNA replication</keyword>
<evidence type="ECO:0000259" key="9">
    <source>
        <dbReference type="Pfam" id="PF00136"/>
    </source>
</evidence>
<accession>A0AA96EP97</accession>
<protein>
    <recommendedName>
        <fullName evidence="8">DNA polymerase</fullName>
        <ecNumber evidence="8">2.7.7.7</ecNumber>
    </recommendedName>
</protein>
<dbReference type="Pfam" id="PF00136">
    <property type="entry name" value="DNA_pol_B"/>
    <property type="match status" value="1"/>
</dbReference>
<dbReference type="InterPro" id="IPR043502">
    <property type="entry name" value="DNA/RNA_pol_sf"/>
</dbReference>
<dbReference type="Gene3D" id="3.30.420.10">
    <property type="entry name" value="Ribonuclease H-like superfamily/Ribonuclease H"/>
    <property type="match status" value="1"/>
</dbReference>
<dbReference type="InterPro" id="IPR017964">
    <property type="entry name" value="DNA-dir_DNA_pol_B_CS"/>
</dbReference>
<dbReference type="Pfam" id="PF03104">
    <property type="entry name" value="DNA_pol_B_exo1"/>
    <property type="match status" value="1"/>
</dbReference>
<dbReference type="InterPro" id="IPR006133">
    <property type="entry name" value="DNA-dir_DNA_pol_B_exonuc"/>
</dbReference>
<dbReference type="Gene3D" id="3.90.1600.10">
    <property type="entry name" value="Palm domain of DNA polymerase"/>
    <property type="match status" value="1"/>
</dbReference>
<proteinExistence type="inferred from homology"/>
<evidence type="ECO:0000313" key="11">
    <source>
        <dbReference type="EMBL" id="WNL49751.1"/>
    </source>
</evidence>
<reference evidence="11" key="1">
    <citation type="submission" date="2023-07" db="EMBL/GenBank/DDBJ databases">
        <authorList>
            <person name="Xia Y."/>
        </authorList>
    </citation>
    <scope>NUCLEOTIDE SEQUENCE</scope>
    <source>
        <strain evidence="11">F</strain>
    </source>
</reference>
<dbReference type="EC" id="2.7.7.7" evidence="8"/>
<keyword evidence="6 8" id="KW-0238">DNA-binding</keyword>
<evidence type="ECO:0000256" key="8">
    <source>
        <dbReference type="RuleBase" id="RU000442"/>
    </source>
</evidence>
<keyword evidence="3 8" id="KW-0548">Nucleotidyltransferase</keyword>
<evidence type="ECO:0000259" key="10">
    <source>
        <dbReference type="Pfam" id="PF03104"/>
    </source>
</evidence>
<dbReference type="InterPro" id="IPR012337">
    <property type="entry name" value="RNaseH-like_sf"/>
</dbReference>
<dbReference type="Gene3D" id="3.30.342.10">
    <property type="entry name" value="DNA Polymerase, chain B, domain 1"/>
    <property type="match status" value="1"/>
</dbReference>
<keyword evidence="2 8" id="KW-0808">Transferase</keyword>
<dbReference type="EMBL" id="OR343188">
    <property type="protein sequence ID" value="WNL49751.1"/>
    <property type="molecule type" value="Genomic_DNA"/>
</dbReference>
<dbReference type="GO" id="GO:0000166">
    <property type="term" value="F:nucleotide binding"/>
    <property type="evidence" value="ECO:0007669"/>
    <property type="project" value="InterPro"/>
</dbReference>
<dbReference type="GO" id="GO:0006261">
    <property type="term" value="P:DNA-templated DNA replication"/>
    <property type="evidence" value="ECO:0007669"/>
    <property type="project" value="TreeGrafter"/>
</dbReference>
<dbReference type="PRINTS" id="PR00106">
    <property type="entry name" value="DNAPOLB"/>
</dbReference>
<dbReference type="InterPro" id="IPR050240">
    <property type="entry name" value="DNA_pol_type-B"/>
</dbReference>
<dbReference type="InterPro" id="IPR006172">
    <property type="entry name" value="DNA-dir_DNA_pol_B"/>
</dbReference>
<dbReference type="InterPro" id="IPR036397">
    <property type="entry name" value="RNaseH_sf"/>
</dbReference>
<dbReference type="GO" id="GO:0003887">
    <property type="term" value="F:DNA-directed DNA polymerase activity"/>
    <property type="evidence" value="ECO:0007669"/>
    <property type="project" value="UniProtKB-KW"/>
</dbReference>
<evidence type="ECO:0000256" key="2">
    <source>
        <dbReference type="ARBA" id="ARBA00022679"/>
    </source>
</evidence>
<dbReference type="GO" id="GO:0003677">
    <property type="term" value="F:DNA binding"/>
    <property type="evidence" value="ECO:0007669"/>
    <property type="project" value="UniProtKB-KW"/>
</dbReference>
<dbReference type="InterPro" id="IPR006134">
    <property type="entry name" value="DNA-dir_DNA_pol_B_multi_dom"/>
</dbReference>
<dbReference type="Gene3D" id="1.10.287.690">
    <property type="entry name" value="Helix hairpin bin"/>
    <property type="match status" value="1"/>
</dbReference>
<feature type="domain" description="DNA-directed DNA polymerase family B multifunctional" evidence="9">
    <location>
        <begin position="487"/>
        <end position="962"/>
    </location>
</feature>
<gene>
    <name evidence="11" type="ORF">MarFTMF_235</name>
</gene>